<dbReference type="InterPro" id="IPR029058">
    <property type="entry name" value="AB_hydrolase_fold"/>
</dbReference>
<organism evidence="3 4">
    <name type="scientific">Danxiaibacter flavus</name>
    <dbReference type="NCBI Taxonomy" id="3049108"/>
    <lineage>
        <taxon>Bacteria</taxon>
        <taxon>Pseudomonadati</taxon>
        <taxon>Bacteroidota</taxon>
        <taxon>Chitinophagia</taxon>
        <taxon>Chitinophagales</taxon>
        <taxon>Chitinophagaceae</taxon>
        <taxon>Danxiaibacter</taxon>
    </lineage>
</organism>
<dbReference type="PROSITE" id="PS51257">
    <property type="entry name" value="PROKAR_LIPOPROTEIN"/>
    <property type="match status" value="1"/>
</dbReference>
<dbReference type="EMBL" id="JAULBC010000013">
    <property type="protein sequence ID" value="MEX6691101.1"/>
    <property type="molecule type" value="Genomic_DNA"/>
</dbReference>
<reference evidence="3 4" key="1">
    <citation type="submission" date="2023-07" db="EMBL/GenBank/DDBJ databases">
        <authorList>
            <person name="Lian W.-H."/>
        </authorList>
    </citation>
    <scope>NUCLEOTIDE SEQUENCE [LARGE SCALE GENOMIC DNA]</scope>
    <source>
        <strain evidence="3 4">SYSU DXS3180</strain>
    </source>
</reference>
<dbReference type="SUPFAM" id="SSF53474">
    <property type="entry name" value="alpha/beta-Hydrolases"/>
    <property type="match status" value="1"/>
</dbReference>
<proteinExistence type="predicted"/>
<dbReference type="InterPro" id="IPR050955">
    <property type="entry name" value="Plant_Biomass_Hydrol_Est"/>
</dbReference>
<keyword evidence="4" id="KW-1185">Reference proteome</keyword>
<evidence type="ECO:0000256" key="1">
    <source>
        <dbReference type="ARBA" id="ARBA00022729"/>
    </source>
</evidence>
<dbReference type="RefSeq" id="WP_369332517.1">
    <property type="nucleotide sequence ID" value="NZ_JAULBC010000013.1"/>
</dbReference>
<dbReference type="Proteomes" id="UP001560573">
    <property type="component" value="Unassembled WGS sequence"/>
</dbReference>
<dbReference type="GO" id="GO:0016787">
    <property type="term" value="F:hydrolase activity"/>
    <property type="evidence" value="ECO:0007669"/>
    <property type="project" value="UniProtKB-KW"/>
</dbReference>
<evidence type="ECO:0000259" key="2">
    <source>
        <dbReference type="Pfam" id="PF01738"/>
    </source>
</evidence>
<dbReference type="Pfam" id="PF01738">
    <property type="entry name" value="DLH"/>
    <property type="match status" value="1"/>
</dbReference>
<evidence type="ECO:0000313" key="3">
    <source>
        <dbReference type="EMBL" id="MEX6691101.1"/>
    </source>
</evidence>
<sequence length="296" mass="33417">MKQAYTTMIGLLITVITLSCSKNIADVPAATVADIGFDERAATTPITEKETDPPVLRRKQERINSNIGGYAEILPKYYYNERNKAKRYPLIVFLHGWGQRGNGTTDLYKLEWYAIPQYVVNKKFPGRFNADGKLLSFVIICPQNDGWPSPNDVNATINFCVKKYKIDTSRIYLCGMSMGGGNAWDYTTIYRNKLAAIVPICGASDVNSGKALSLAKSKTGIWAFHNSTDPVVQVAKTKNYVSSIVKYHPIIYPKATIWARGSEEDQHDAWTKATNPEYRESGKNIYEWMLQFRRTD</sequence>
<evidence type="ECO:0000313" key="4">
    <source>
        <dbReference type="Proteomes" id="UP001560573"/>
    </source>
</evidence>
<dbReference type="Gene3D" id="3.40.50.1820">
    <property type="entry name" value="alpha/beta hydrolase"/>
    <property type="match status" value="1"/>
</dbReference>
<protein>
    <submittedName>
        <fullName evidence="3">Dienelactone hydrolase family protein</fullName>
    </submittedName>
</protein>
<dbReference type="PANTHER" id="PTHR43037:SF1">
    <property type="entry name" value="BLL1128 PROTEIN"/>
    <property type="match status" value="1"/>
</dbReference>
<keyword evidence="3" id="KW-0378">Hydrolase</keyword>
<comment type="caution">
    <text evidence="3">The sequence shown here is derived from an EMBL/GenBank/DDBJ whole genome shotgun (WGS) entry which is preliminary data.</text>
</comment>
<name>A0ABV3ZMJ6_9BACT</name>
<dbReference type="InterPro" id="IPR002925">
    <property type="entry name" value="Dienelactn_hydro"/>
</dbReference>
<gene>
    <name evidence="3" type="ORF">QTN47_26565</name>
</gene>
<feature type="domain" description="Dienelactone hydrolase" evidence="2">
    <location>
        <begin position="151"/>
        <end position="248"/>
    </location>
</feature>
<accession>A0ABV3ZMJ6</accession>
<dbReference type="PANTHER" id="PTHR43037">
    <property type="entry name" value="UNNAMED PRODUCT-RELATED"/>
    <property type="match status" value="1"/>
</dbReference>
<keyword evidence="1" id="KW-0732">Signal</keyword>